<accession>A0ABW2UYC0</accession>
<sequence>MSGNRRFVEFLKFNAVGLLNTAVDFVVYTGLLGAGVHLLAAQTAGYGCGIVNSYLWNKYWTFRRGGVNRAGESGGSGGSPAGPGERARFARFVALNIGTLLLSLLVLWLAHDGFGLHPLAAKAAATAVTMVANYAGSRLWVFR</sequence>
<comment type="similarity">
    <text evidence="2">Belongs to the GtrA family.</text>
</comment>
<keyword evidence="5 6" id="KW-0472">Membrane</keyword>
<protein>
    <submittedName>
        <fullName evidence="8">GtrA family protein</fullName>
    </submittedName>
</protein>
<evidence type="ECO:0000313" key="9">
    <source>
        <dbReference type="Proteomes" id="UP001596528"/>
    </source>
</evidence>
<evidence type="ECO:0000256" key="3">
    <source>
        <dbReference type="ARBA" id="ARBA00022692"/>
    </source>
</evidence>
<feature type="domain" description="GtrA/DPMS transmembrane" evidence="7">
    <location>
        <begin position="12"/>
        <end position="142"/>
    </location>
</feature>
<dbReference type="RefSeq" id="WP_138788795.1">
    <property type="nucleotide sequence ID" value="NZ_JBHTGQ010000004.1"/>
</dbReference>
<evidence type="ECO:0000256" key="4">
    <source>
        <dbReference type="ARBA" id="ARBA00022989"/>
    </source>
</evidence>
<reference evidence="9" key="1">
    <citation type="journal article" date="2019" name="Int. J. Syst. Evol. Microbiol.">
        <title>The Global Catalogue of Microorganisms (GCM) 10K type strain sequencing project: providing services to taxonomists for standard genome sequencing and annotation.</title>
        <authorList>
            <consortium name="The Broad Institute Genomics Platform"/>
            <consortium name="The Broad Institute Genome Sequencing Center for Infectious Disease"/>
            <person name="Wu L."/>
            <person name="Ma J."/>
        </authorList>
    </citation>
    <scope>NUCLEOTIDE SEQUENCE [LARGE SCALE GENOMIC DNA]</scope>
    <source>
        <strain evidence="9">JCM 18657</strain>
    </source>
</reference>
<dbReference type="Proteomes" id="UP001596528">
    <property type="component" value="Unassembled WGS sequence"/>
</dbReference>
<comment type="subcellular location">
    <subcellularLocation>
        <location evidence="1">Membrane</location>
        <topology evidence="1">Multi-pass membrane protein</topology>
    </subcellularLocation>
</comment>
<evidence type="ECO:0000256" key="2">
    <source>
        <dbReference type="ARBA" id="ARBA00009399"/>
    </source>
</evidence>
<keyword evidence="3 6" id="KW-0812">Transmembrane</keyword>
<evidence type="ECO:0000256" key="6">
    <source>
        <dbReference type="SAM" id="Phobius"/>
    </source>
</evidence>
<dbReference type="InterPro" id="IPR051401">
    <property type="entry name" value="GtrA_CellWall_Glycosyl"/>
</dbReference>
<comment type="caution">
    <text evidence="8">The sequence shown here is derived from an EMBL/GenBank/DDBJ whole genome shotgun (WGS) entry which is preliminary data.</text>
</comment>
<keyword evidence="9" id="KW-1185">Reference proteome</keyword>
<evidence type="ECO:0000256" key="1">
    <source>
        <dbReference type="ARBA" id="ARBA00004141"/>
    </source>
</evidence>
<keyword evidence="4 6" id="KW-1133">Transmembrane helix</keyword>
<dbReference type="EMBL" id="JBHTGQ010000004">
    <property type="protein sequence ID" value="MFC7748859.1"/>
    <property type="molecule type" value="Genomic_DNA"/>
</dbReference>
<feature type="transmembrane region" description="Helical" evidence="6">
    <location>
        <begin position="92"/>
        <end position="111"/>
    </location>
</feature>
<gene>
    <name evidence="8" type="ORF">ACFQWB_02720</name>
</gene>
<organism evidence="8 9">
    <name type="scientific">Paenibacillus thermoaerophilus</name>
    <dbReference type="NCBI Taxonomy" id="1215385"/>
    <lineage>
        <taxon>Bacteria</taxon>
        <taxon>Bacillati</taxon>
        <taxon>Bacillota</taxon>
        <taxon>Bacilli</taxon>
        <taxon>Bacillales</taxon>
        <taxon>Paenibacillaceae</taxon>
        <taxon>Paenibacillus</taxon>
    </lineage>
</organism>
<evidence type="ECO:0000256" key="5">
    <source>
        <dbReference type="ARBA" id="ARBA00023136"/>
    </source>
</evidence>
<dbReference type="Pfam" id="PF04138">
    <property type="entry name" value="GtrA_DPMS_TM"/>
    <property type="match status" value="1"/>
</dbReference>
<proteinExistence type="inferred from homology"/>
<name>A0ABW2UYC0_9BACL</name>
<evidence type="ECO:0000259" key="7">
    <source>
        <dbReference type="Pfam" id="PF04138"/>
    </source>
</evidence>
<feature type="transmembrane region" description="Helical" evidence="6">
    <location>
        <begin position="123"/>
        <end position="141"/>
    </location>
</feature>
<evidence type="ECO:0000313" key="8">
    <source>
        <dbReference type="EMBL" id="MFC7748859.1"/>
    </source>
</evidence>
<dbReference type="InterPro" id="IPR007267">
    <property type="entry name" value="GtrA_DPMS_TM"/>
</dbReference>
<dbReference type="PANTHER" id="PTHR38459:SF1">
    <property type="entry name" value="PROPHAGE BACTOPRENOL-LINKED GLUCOSE TRANSLOCASE HOMOLOG"/>
    <property type="match status" value="1"/>
</dbReference>
<dbReference type="PANTHER" id="PTHR38459">
    <property type="entry name" value="PROPHAGE BACTOPRENOL-LINKED GLUCOSE TRANSLOCASE HOMOLOG"/>
    <property type="match status" value="1"/>
</dbReference>